<keyword evidence="7 10" id="KW-1133">Transmembrane helix</keyword>
<evidence type="ECO:0000256" key="10">
    <source>
        <dbReference type="RuleBase" id="RU363063"/>
    </source>
</evidence>
<feature type="transmembrane region" description="Helical" evidence="10">
    <location>
        <begin position="7"/>
        <end position="26"/>
    </location>
</feature>
<evidence type="ECO:0000256" key="9">
    <source>
        <dbReference type="ARBA" id="ARBA00023136"/>
    </source>
</evidence>
<keyword evidence="9 10" id="KW-0472">Membrane</keyword>
<gene>
    <name evidence="11" type="ORF">RIMI_LOCUS22254481</name>
</gene>
<evidence type="ECO:0000256" key="5">
    <source>
        <dbReference type="ARBA" id="ARBA00022692"/>
    </source>
</evidence>
<evidence type="ECO:0000256" key="4">
    <source>
        <dbReference type="ARBA" id="ARBA00022679"/>
    </source>
</evidence>
<sequence>MNNRMRCRIFLTLSFGILMFVFGFFVCYEGKIKIINKWTQNSEKLQERKKPVNNLIYPVFKHPLAPPYPFPYRFIINQPEKCKNQKPFLVIMVLVQSQDLASRHTIRETWGNESIYDVEIVPERVQDMLEEESRIFGDIIQQDFMDTYYNLTLKTLMGMEWVTKFCPSASYVMKIDNDMFLNVNYLIHNLLYPNIPVRTNYFTGDIAKNTGPLRDKAYKWYVPPEVYPNDTYPPYCKGPGYVFSADIAKNIYDIAQEIRVIPMEDSFIGICLYELHIPLSEPPRGAFNTNRLHYDHCKFRKLITVHHYGGKVLRNTWADFWAKKSQKCTESRN</sequence>
<keyword evidence="12" id="KW-1185">Reference proteome</keyword>
<keyword evidence="8 10" id="KW-0333">Golgi apparatus</keyword>
<evidence type="ECO:0000256" key="7">
    <source>
        <dbReference type="ARBA" id="ARBA00022989"/>
    </source>
</evidence>
<organism evidence="11 12">
    <name type="scientific">Ranitomeya imitator</name>
    <name type="common">mimic poison frog</name>
    <dbReference type="NCBI Taxonomy" id="111125"/>
    <lineage>
        <taxon>Eukaryota</taxon>
        <taxon>Metazoa</taxon>
        <taxon>Chordata</taxon>
        <taxon>Craniata</taxon>
        <taxon>Vertebrata</taxon>
        <taxon>Euteleostomi</taxon>
        <taxon>Amphibia</taxon>
        <taxon>Batrachia</taxon>
        <taxon>Anura</taxon>
        <taxon>Neobatrachia</taxon>
        <taxon>Hyloidea</taxon>
        <taxon>Dendrobatidae</taxon>
        <taxon>Dendrobatinae</taxon>
        <taxon>Ranitomeya</taxon>
    </lineage>
</organism>
<keyword evidence="4" id="KW-0808">Transferase</keyword>
<dbReference type="Pfam" id="PF01762">
    <property type="entry name" value="Galactosyl_T"/>
    <property type="match status" value="1"/>
</dbReference>
<dbReference type="Proteomes" id="UP001176940">
    <property type="component" value="Unassembled WGS sequence"/>
</dbReference>
<dbReference type="EC" id="2.4.1.-" evidence="10"/>
<dbReference type="Gene3D" id="3.90.550.50">
    <property type="match status" value="1"/>
</dbReference>
<evidence type="ECO:0000256" key="6">
    <source>
        <dbReference type="ARBA" id="ARBA00022968"/>
    </source>
</evidence>
<comment type="similarity">
    <text evidence="2 10">Belongs to the glycosyltransferase 31 family.</text>
</comment>
<accession>A0ABN9MP48</accession>
<evidence type="ECO:0000256" key="3">
    <source>
        <dbReference type="ARBA" id="ARBA00022676"/>
    </source>
</evidence>
<keyword evidence="3 10" id="KW-0328">Glycosyltransferase</keyword>
<comment type="subcellular location">
    <subcellularLocation>
        <location evidence="1 10">Golgi apparatus membrane</location>
        <topology evidence="1 10">Single-pass type II membrane protein</topology>
    </subcellularLocation>
</comment>
<evidence type="ECO:0000256" key="8">
    <source>
        <dbReference type="ARBA" id="ARBA00023034"/>
    </source>
</evidence>
<name>A0ABN9MP48_9NEOB</name>
<keyword evidence="6 10" id="KW-0735">Signal-anchor</keyword>
<dbReference type="InterPro" id="IPR002659">
    <property type="entry name" value="Glyco_trans_31"/>
</dbReference>
<evidence type="ECO:0000256" key="2">
    <source>
        <dbReference type="ARBA" id="ARBA00008661"/>
    </source>
</evidence>
<evidence type="ECO:0000256" key="1">
    <source>
        <dbReference type="ARBA" id="ARBA00004323"/>
    </source>
</evidence>
<dbReference type="PANTHER" id="PTHR11214">
    <property type="entry name" value="BETA-1,3-N-ACETYLGLUCOSAMINYLTRANSFERASE"/>
    <property type="match status" value="1"/>
</dbReference>
<keyword evidence="5 10" id="KW-0812">Transmembrane</keyword>
<proteinExistence type="inferred from homology"/>
<reference evidence="11" key="1">
    <citation type="submission" date="2023-07" db="EMBL/GenBank/DDBJ databases">
        <authorList>
            <person name="Stuckert A."/>
        </authorList>
    </citation>
    <scope>NUCLEOTIDE SEQUENCE</scope>
</reference>
<comment type="caution">
    <text evidence="11">The sequence shown here is derived from an EMBL/GenBank/DDBJ whole genome shotgun (WGS) entry which is preliminary data.</text>
</comment>
<dbReference type="PANTHER" id="PTHR11214:SF151">
    <property type="entry name" value="HEXOSYLTRANSFERASE"/>
    <property type="match status" value="1"/>
</dbReference>
<evidence type="ECO:0000313" key="12">
    <source>
        <dbReference type="Proteomes" id="UP001176940"/>
    </source>
</evidence>
<protein>
    <recommendedName>
        <fullName evidence="10">Hexosyltransferase</fullName>
        <ecNumber evidence="10">2.4.1.-</ecNumber>
    </recommendedName>
</protein>
<evidence type="ECO:0000313" key="11">
    <source>
        <dbReference type="EMBL" id="CAJ0967480.1"/>
    </source>
</evidence>
<dbReference type="EMBL" id="CAUEEQ010078356">
    <property type="protein sequence ID" value="CAJ0967480.1"/>
    <property type="molecule type" value="Genomic_DNA"/>
</dbReference>